<protein>
    <submittedName>
        <fullName evidence="1">Uncharacterized protein</fullName>
    </submittedName>
</protein>
<sequence>MEKIKFDKIREAVEKKAEDGTLMKRVAERNRNRAMELLAKIEKFNESPDEIVINFENRWDENGLEWKANATYHCPGDDFPTDIETQWFGDAGGVDKETSAICRALNEIMPIRYRLCYAEEMLLRGEWFGGRETFFAGANFENGVGDQPLPGFVITGGIKGLKRAMRVLGYEATGTIPLVFRRGHEKRMDTMDTL</sequence>
<evidence type="ECO:0000313" key="1">
    <source>
        <dbReference type="EMBL" id="DAF88679.1"/>
    </source>
</evidence>
<reference evidence="1" key="1">
    <citation type="journal article" date="2021" name="Proc. Natl. Acad. Sci. U.S.A.">
        <title>A Catalog of Tens of Thousands of Viruses from Human Metagenomes Reveals Hidden Associations with Chronic Diseases.</title>
        <authorList>
            <person name="Tisza M.J."/>
            <person name="Buck C.B."/>
        </authorList>
    </citation>
    <scope>NUCLEOTIDE SEQUENCE</scope>
    <source>
        <strain evidence="1">CtCdG12</strain>
    </source>
</reference>
<proteinExistence type="predicted"/>
<organism evidence="1">
    <name type="scientific">Myoviridae sp. ctCdG12</name>
    <dbReference type="NCBI Taxonomy" id="2825052"/>
    <lineage>
        <taxon>Viruses</taxon>
        <taxon>Duplodnaviria</taxon>
        <taxon>Heunggongvirae</taxon>
        <taxon>Uroviricota</taxon>
        <taxon>Caudoviricetes</taxon>
    </lineage>
</organism>
<dbReference type="EMBL" id="BK015990">
    <property type="protein sequence ID" value="DAF88679.1"/>
    <property type="molecule type" value="Genomic_DNA"/>
</dbReference>
<name>A0A8S5U2K0_9CAUD</name>
<accession>A0A8S5U2K0</accession>